<reference evidence="2" key="1">
    <citation type="submission" date="2018-05" db="EMBL/GenBank/DDBJ databases">
        <authorList>
            <person name="Lanie J.A."/>
            <person name="Ng W.-L."/>
            <person name="Kazmierczak K.M."/>
            <person name="Andrzejewski T.M."/>
            <person name="Davidsen T.M."/>
            <person name="Wayne K.J."/>
            <person name="Tettelin H."/>
            <person name="Glass J.I."/>
            <person name="Rusch D."/>
            <person name="Podicherti R."/>
            <person name="Tsui H.-C.T."/>
            <person name="Winkler M.E."/>
        </authorList>
    </citation>
    <scope>NUCLEOTIDE SEQUENCE</scope>
</reference>
<organism evidence="2">
    <name type="scientific">marine metagenome</name>
    <dbReference type="NCBI Taxonomy" id="408172"/>
    <lineage>
        <taxon>unclassified sequences</taxon>
        <taxon>metagenomes</taxon>
        <taxon>ecological metagenomes</taxon>
    </lineage>
</organism>
<keyword evidence="1" id="KW-1133">Transmembrane helix</keyword>
<keyword evidence="1" id="KW-0472">Membrane</keyword>
<proteinExistence type="predicted"/>
<protein>
    <submittedName>
        <fullName evidence="2">Uncharacterized protein</fullName>
    </submittedName>
</protein>
<dbReference type="AlphaFoldDB" id="A0A382C5U2"/>
<keyword evidence="1" id="KW-0812">Transmembrane</keyword>
<dbReference type="EMBL" id="UINC01032834">
    <property type="protein sequence ID" value="SVB21142.1"/>
    <property type="molecule type" value="Genomic_DNA"/>
</dbReference>
<sequence>MNMKTVLKFDSGRKGFDKAIFILLILAVMIAVLGAFWIYPFFRLEAT</sequence>
<evidence type="ECO:0000256" key="1">
    <source>
        <dbReference type="SAM" id="Phobius"/>
    </source>
</evidence>
<feature type="transmembrane region" description="Helical" evidence="1">
    <location>
        <begin position="20"/>
        <end position="42"/>
    </location>
</feature>
<evidence type="ECO:0000313" key="2">
    <source>
        <dbReference type="EMBL" id="SVB21142.1"/>
    </source>
</evidence>
<gene>
    <name evidence="2" type="ORF">METZ01_LOCUS173996</name>
</gene>
<name>A0A382C5U2_9ZZZZ</name>
<accession>A0A382C5U2</accession>